<keyword evidence="2" id="KW-0732">Signal</keyword>
<dbReference type="PROSITE" id="PS51257">
    <property type="entry name" value="PROKAR_LIPOPROTEIN"/>
    <property type="match status" value="1"/>
</dbReference>
<feature type="region of interest" description="Disordered" evidence="1">
    <location>
        <begin position="23"/>
        <end position="64"/>
    </location>
</feature>
<reference evidence="3 4" key="1">
    <citation type="submission" date="2020-11" db="EMBL/GenBank/DDBJ databases">
        <title>The genome sequence of Erythrobacter sp. 6D36.</title>
        <authorList>
            <person name="Liu Y."/>
        </authorList>
    </citation>
    <scope>NUCLEOTIDE SEQUENCE [LARGE SCALE GENOMIC DNA]</scope>
    <source>
        <strain evidence="3 4">6D36</strain>
    </source>
</reference>
<dbReference type="Proteomes" id="UP000594459">
    <property type="component" value="Chromosome"/>
</dbReference>
<dbReference type="KEGG" id="qso:IRL76_10310"/>
<accession>A0A7S8IUX5</accession>
<keyword evidence="4" id="KW-1185">Reference proteome</keyword>
<gene>
    <name evidence="3" type="ORF">IRL76_10310</name>
</gene>
<evidence type="ECO:0000256" key="2">
    <source>
        <dbReference type="SAM" id="SignalP"/>
    </source>
</evidence>
<dbReference type="EMBL" id="CP064654">
    <property type="protein sequence ID" value="QPC98251.1"/>
    <property type="molecule type" value="Genomic_DNA"/>
</dbReference>
<dbReference type="AlphaFoldDB" id="A0A7S8IUX5"/>
<name>A0A7S8IUX5_9SPHN</name>
<feature type="compositionally biased region" description="Polar residues" evidence="1">
    <location>
        <begin position="55"/>
        <end position="64"/>
    </location>
</feature>
<dbReference type="RefSeq" id="WP_200981258.1">
    <property type="nucleotide sequence ID" value="NZ_CP064654.1"/>
</dbReference>
<evidence type="ECO:0000313" key="4">
    <source>
        <dbReference type="Proteomes" id="UP000594459"/>
    </source>
</evidence>
<organism evidence="3 4">
    <name type="scientific">Qipengyuania soli</name>
    <dbReference type="NCBI Taxonomy" id="2782568"/>
    <lineage>
        <taxon>Bacteria</taxon>
        <taxon>Pseudomonadati</taxon>
        <taxon>Pseudomonadota</taxon>
        <taxon>Alphaproteobacteria</taxon>
        <taxon>Sphingomonadales</taxon>
        <taxon>Erythrobacteraceae</taxon>
        <taxon>Qipengyuania</taxon>
    </lineage>
</organism>
<proteinExistence type="predicted"/>
<evidence type="ECO:0000256" key="1">
    <source>
        <dbReference type="SAM" id="MobiDB-lite"/>
    </source>
</evidence>
<feature type="compositionally biased region" description="Low complexity" evidence="1">
    <location>
        <begin position="23"/>
        <end position="50"/>
    </location>
</feature>
<sequence length="90" mass="8815">MKKFALPALAAALSLAACDSADAPATDDTAATTEAGDTTVITPTATETVVADPGTSATVNTTDGTSVTVDGKDVDATVSEDGVQAKINVD</sequence>
<evidence type="ECO:0000313" key="3">
    <source>
        <dbReference type="EMBL" id="QPC98251.1"/>
    </source>
</evidence>
<feature type="chain" id="PRO_5032939234" evidence="2">
    <location>
        <begin position="24"/>
        <end position="90"/>
    </location>
</feature>
<protein>
    <submittedName>
        <fullName evidence="3">Uncharacterized protein</fullName>
    </submittedName>
</protein>
<feature type="signal peptide" evidence="2">
    <location>
        <begin position="1"/>
        <end position="23"/>
    </location>
</feature>